<feature type="compositionally biased region" description="Basic residues" evidence="1">
    <location>
        <begin position="404"/>
        <end position="413"/>
    </location>
</feature>
<feature type="compositionally biased region" description="Low complexity" evidence="1">
    <location>
        <begin position="53"/>
        <end position="63"/>
    </location>
</feature>
<gene>
    <name evidence="2" type="ORF">STCU_11948</name>
</gene>
<accession>S9ULH0</accession>
<protein>
    <submittedName>
        <fullName evidence="2">Uncharacterized protein</fullName>
    </submittedName>
</protein>
<evidence type="ECO:0000313" key="3">
    <source>
        <dbReference type="Proteomes" id="UP000015354"/>
    </source>
</evidence>
<sequence>MAVRARAIRREIKRRVVVVVREWQDLMQRIVVDARACLPDPHRPRLGGRVRGRGASSSSSNRAARPLMLRPVRVLAGDGTIVRLVAGAVVEERQERGLPRLVILHALQQLLVVAQPVRVVGTRPPSPACADACRGDLLAAHRRRVVDVQWVGARRRRVQQRRPGRARGRRRRRLHGAPPRLLLVGVGVTWPGGGGSGQRNRRRREGCRPLPLLPRPEALHRARVIVRRLFAVRAHELRAQHRLVVLQKEPLVVAVHAVEVGEGGLDRGAALVPGQLRVLYGRERHVAHRLRRRQPPRVGQNADRVAVHAERRDVRGAVADSVPIRAYLVRHEWVAVAVIALARVARAAAHCGERHRRGRRAAYAARAAVGGVRVGVGMGVVAVHHILRHVHGGGGGGGAATAPTHRRGRGAFQ</sequence>
<dbReference type="Proteomes" id="UP000015354">
    <property type="component" value="Unassembled WGS sequence"/>
</dbReference>
<evidence type="ECO:0000313" key="2">
    <source>
        <dbReference type="EMBL" id="EPY15531.1"/>
    </source>
</evidence>
<name>S9ULH0_9TRYP</name>
<feature type="region of interest" description="Disordered" evidence="1">
    <location>
        <begin position="392"/>
        <end position="413"/>
    </location>
</feature>
<organism evidence="2 3">
    <name type="scientific">Strigomonas culicis</name>
    <dbReference type="NCBI Taxonomy" id="28005"/>
    <lineage>
        <taxon>Eukaryota</taxon>
        <taxon>Discoba</taxon>
        <taxon>Euglenozoa</taxon>
        <taxon>Kinetoplastea</taxon>
        <taxon>Metakinetoplastina</taxon>
        <taxon>Trypanosomatida</taxon>
        <taxon>Trypanosomatidae</taxon>
        <taxon>Strigomonadinae</taxon>
        <taxon>Strigomonas</taxon>
    </lineage>
</organism>
<comment type="caution">
    <text evidence="2">The sequence shown here is derived from an EMBL/GenBank/DDBJ whole genome shotgun (WGS) entry which is preliminary data.</text>
</comment>
<dbReference type="EMBL" id="ATMH01011995">
    <property type="protein sequence ID" value="EPY15531.1"/>
    <property type="molecule type" value="Genomic_DNA"/>
</dbReference>
<feature type="region of interest" description="Disordered" evidence="1">
    <location>
        <begin position="43"/>
        <end position="63"/>
    </location>
</feature>
<keyword evidence="3" id="KW-1185">Reference proteome</keyword>
<dbReference type="AlphaFoldDB" id="S9ULH0"/>
<evidence type="ECO:0000256" key="1">
    <source>
        <dbReference type="SAM" id="MobiDB-lite"/>
    </source>
</evidence>
<reference evidence="2 3" key="1">
    <citation type="journal article" date="2013" name="PLoS ONE">
        <title>Predicting the Proteins of Angomonas deanei, Strigomonas culicis and Their Respective Endosymbionts Reveals New Aspects of the Trypanosomatidae Family.</title>
        <authorList>
            <person name="Motta M.C."/>
            <person name="Martins A.C."/>
            <person name="de Souza S.S."/>
            <person name="Catta-Preta C.M."/>
            <person name="Silva R."/>
            <person name="Klein C.C."/>
            <person name="de Almeida L.G."/>
            <person name="de Lima Cunha O."/>
            <person name="Ciapina L.P."/>
            <person name="Brocchi M."/>
            <person name="Colabardini A.C."/>
            <person name="de Araujo Lima B."/>
            <person name="Machado C.R."/>
            <person name="de Almeida Soares C.M."/>
            <person name="Probst C.M."/>
            <person name="de Menezes C.B."/>
            <person name="Thompson C.E."/>
            <person name="Bartholomeu D.C."/>
            <person name="Gradia D.F."/>
            <person name="Pavoni D.P."/>
            <person name="Grisard E.C."/>
            <person name="Fantinatti-Garboggini F."/>
            <person name="Marchini F.K."/>
            <person name="Rodrigues-Luiz G.F."/>
            <person name="Wagner G."/>
            <person name="Goldman G.H."/>
            <person name="Fietto J.L."/>
            <person name="Elias M.C."/>
            <person name="Goldman M.H."/>
            <person name="Sagot M.F."/>
            <person name="Pereira M."/>
            <person name="Stoco P.H."/>
            <person name="de Mendonca-Neto R.P."/>
            <person name="Teixeira S.M."/>
            <person name="Maciel T.E."/>
            <person name="de Oliveira Mendes T.A."/>
            <person name="Urmenyi T.P."/>
            <person name="de Souza W."/>
            <person name="Schenkman S."/>
            <person name="de Vasconcelos A.T."/>
        </authorList>
    </citation>
    <scope>NUCLEOTIDE SEQUENCE [LARGE SCALE GENOMIC DNA]</scope>
</reference>
<proteinExistence type="predicted"/>